<proteinExistence type="predicted"/>
<sequence>MLVDRPNGFKPFGCKWVYKCKIGADWEVTTFKAMLVAKRYTQRPRVNFGKTFSSVAIAKCLRIVLTIATWYDYEIWRMAEKIIFFNGFVEEEIYIDQSEGYMVIGEEQKGYDFAKNDFDPCIYMKISGSPVALLVLYVDDIFLIGNDVKMLGDTKAWLSTQFSMKDLGEASYILGIKIISDRSRRIKILDLGTRTAEIGRLATRRLSAHAQPAVWCCAPVVVADGWTIFAVSSKK</sequence>
<organism evidence="2">
    <name type="scientific">Sesamum angustifolium</name>
    <dbReference type="NCBI Taxonomy" id="2727405"/>
    <lineage>
        <taxon>Eukaryota</taxon>
        <taxon>Viridiplantae</taxon>
        <taxon>Streptophyta</taxon>
        <taxon>Embryophyta</taxon>
        <taxon>Tracheophyta</taxon>
        <taxon>Spermatophyta</taxon>
        <taxon>Magnoliopsida</taxon>
        <taxon>eudicotyledons</taxon>
        <taxon>Gunneridae</taxon>
        <taxon>Pentapetalae</taxon>
        <taxon>asterids</taxon>
        <taxon>lamiids</taxon>
        <taxon>Lamiales</taxon>
        <taxon>Pedaliaceae</taxon>
        <taxon>Sesamum</taxon>
    </lineage>
</organism>
<accession>A0AAW2JG84</accession>
<dbReference type="EMBL" id="JACGWK010001061">
    <property type="protein sequence ID" value="KAL0293241.1"/>
    <property type="molecule type" value="Genomic_DNA"/>
</dbReference>
<comment type="caution">
    <text evidence="2">The sequence shown here is derived from an EMBL/GenBank/DDBJ whole genome shotgun (WGS) entry which is preliminary data.</text>
</comment>
<evidence type="ECO:0000313" key="2">
    <source>
        <dbReference type="EMBL" id="KAL0293241.1"/>
    </source>
</evidence>
<dbReference type="Pfam" id="PF07727">
    <property type="entry name" value="RVT_2"/>
    <property type="match status" value="1"/>
</dbReference>
<dbReference type="AlphaFoldDB" id="A0AAW2JG84"/>
<gene>
    <name evidence="2" type="ORF">Sangu_3241900</name>
</gene>
<name>A0AAW2JG84_9LAMI</name>
<dbReference type="InterPro" id="IPR013103">
    <property type="entry name" value="RVT_2"/>
</dbReference>
<protein>
    <submittedName>
        <fullName evidence="2">Retrovirus-related Pol polyprotein from transposon TNT 1-94</fullName>
    </submittedName>
</protein>
<evidence type="ECO:0000259" key="1">
    <source>
        <dbReference type="Pfam" id="PF07727"/>
    </source>
</evidence>
<reference evidence="2" key="2">
    <citation type="journal article" date="2024" name="Plant">
        <title>Genomic evolution and insights into agronomic trait innovations of Sesamum species.</title>
        <authorList>
            <person name="Miao H."/>
            <person name="Wang L."/>
            <person name="Qu L."/>
            <person name="Liu H."/>
            <person name="Sun Y."/>
            <person name="Le M."/>
            <person name="Wang Q."/>
            <person name="Wei S."/>
            <person name="Zheng Y."/>
            <person name="Lin W."/>
            <person name="Duan Y."/>
            <person name="Cao H."/>
            <person name="Xiong S."/>
            <person name="Wang X."/>
            <person name="Wei L."/>
            <person name="Li C."/>
            <person name="Ma Q."/>
            <person name="Ju M."/>
            <person name="Zhao R."/>
            <person name="Li G."/>
            <person name="Mu C."/>
            <person name="Tian Q."/>
            <person name="Mei H."/>
            <person name="Zhang T."/>
            <person name="Gao T."/>
            <person name="Zhang H."/>
        </authorList>
    </citation>
    <scope>NUCLEOTIDE SEQUENCE</scope>
    <source>
        <strain evidence="2">G01</strain>
    </source>
</reference>
<feature type="domain" description="Reverse transcriptase Ty1/copia-type" evidence="1">
    <location>
        <begin position="2"/>
        <end position="115"/>
    </location>
</feature>
<reference evidence="2" key="1">
    <citation type="submission" date="2020-06" db="EMBL/GenBank/DDBJ databases">
        <authorList>
            <person name="Li T."/>
            <person name="Hu X."/>
            <person name="Zhang T."/>
            <person name="Song X."/>
            <person name="Zhang H."/>
            <person name="Dai N."/>
            <person name="Sheng W."/>
            <person name="Hou X."/>
            <person name="Wei L."/>
        </authorList>
    </citation>
    <scope>NUCLEOTIDE SEQUENCE</scope>
    <source>
        <strain evidence="2">G01</strain>
        <tissue evidence="2">Leaf</tissue>
    </source>
</reference>